<dbReference type="InterPro" id="IPR018764">
    <property type="entry name" value="RskA_C"/>
</dbReference>
<evidence type="ECO:0000313" key="4">
    <source>
        <dbReference type="Proteomes" id="UP001610706"/>
    </source>
</evidence>
<feature type="domain" description="Anti-sigma K factor RskA C-terminal" evidence="2">
    <location>
        <begin position="104"/>
        <end position="222"/>
    </location>
</feature>
<keyword evidence="4" id="KW-1185">Reference proteome</keyword>
<sequence>MSNQEQHDAAMYALAGEYVLGTLFAEERQQLEQRLQTDERLQHVVAQWEERLHPLAALAEPVAPSSLLWPRIRRSIDMLESLRPAEPKRRWWQHILLWQGVSMAACALVAVLLLFQPAPQPAYVVVLIAPEQQTPGWLVRASNRREVQLLPLAVTSIPANRVLQFWTKGADWPAPVSLGLVEPGQPLHTTLDELPPLAPNQLFELTLEQPGGSPTGLPTGPVQFIGRAVAL</sequence>
<protein>
    <submittedName>
        <fullName evidence="3">Anti-sigma factor</fullName>
    </submittedName>
</protein>
<dbReference type="RefSeq" id="WP_395545942.1">
    <property type="nucleotide sequence ID" value="NZ_CP166302.1"/>
</dbReference>
<dbReference type="Proteomes" id="UP001610706">
    <property type="component" value="Unassembled WGS sequence"/>
</dbReference>
<dbReference type="InterPro" id="IPR051474">
    <property type="entry name" value="Anti-sigma-K/W_factor"/>
</dbReference>
<organism evidence="3 4">
    <name type="scientific">Oceanimonas smirnovii</name>
    <dbReference type="NCBI Taxonomy" id="264574"/>
    <lineage>
        <taxon>Bacteria</taxon>
        <taxon>Pseudomonadati</taxon>
        <taxon>Pseudomonadota</taxon>
        <taxon>Gammaproteobacteria</taxon>
        <taxon>Aeromonadales</taxon>
        <taxon>Aeromonadaceae</taxon>
        <taxon>Oceanimonas</taxon>
    </lineage>
</organism>
<name>A0ABW7P551_9GAMM</name>
<dbReference type="EMBL" id="JBGFTR010000040">
    <property type="protein sequence ID" value="MFH7566571.1"/>
    <property type="molecule type" value="Genomic_DNA"/>
</dbReference>
<evidence type="ECO:0000256" key="1">
    <source>
        <dbReference type="SAM" id="Phobius"/>
    </source>
</evidence>
<evidence type="ECO:0000313" key="3">
    <source>
        <dbReference type="EMBL" id="MFH7566571.1"/>
    </source>
</evidence>
<keyword evidence="1" id="KW-0812">Transmembrane</keyword>
<dbReference type="PANTHER" id="PTHR37461:SF1">
    <property type="entry name" value="ANTI-SIGMA-K FACTOR RSKA"/>
    <property type="match status" value="1"/>
</dbReference>
<keyword evidence="1" id="KW-0472">Membrane</keyword>
<proteinExistence type="predicted"/>
<comment type="caution">
    <text evidence="3">The sequence shown here is derived from an EMBL/GenBank/DDBJ whole genome shotgun (WGS) entry which is preliminary data.</text>
</comment>
<reference evidence="3 4" key="1">
    <citation type="submission" date="2024-08" db="EMBL/GenBank/DDBJ databases">
        <title>Oceanimonas smirnovii Genome sequencing and assembly.</title>
        <authorList>
            <person name="Tang B."/>
        </authorList>
    </citation>
    <scope>NUCLEOTIDE SEQUENCE [LARGE SCALE GENOMIC DNA]</scope>
    <source>
        <strain evidence="3 4">OS2020-119</strain>
    </source>
</reference>
<evidence type="ECO:0000259" key="2">
    <source>
        <dbReference type="Pfam" id="PF10099"/>
    </source>
</evidence>
<accession>A0ABW7P551</accession>
<dbReference type="Pfam" id="PF10099">
    <property type="entry name" value="RskA_C"/>
    <property type="match status" value="1"/>
</dbReference>
<gene>
    <name evidence="3" type="ORF">AB9R89_14775</name>
</gene>
<dbReference type="PANTHER" id="PTHR37461">
    <property type="entry name" value="ANTI-SIGMA-K FACTOR RSKA"/>
    <property type="match status" value="1"/>
</dbReference>
<keyword evidence="1" id="KW-1133">Transmembrane helix</keyword>
<feature type="transmembrane region" description="Helical" evidence="1">
    <location>
        <begin position="95"/>
        <end position="115"/>
    </location>
</feature>